<dbReference type="PRINTS" id="PR00081">
    <property type="entry name" value="GDHRDH"/>
</dbReference>
<dbReference type="RefSeq" id="WP_086076915.1">
    <property type="nucleotide sequence ID" value="NZ_CP021111.1"/>
</dbReference>
<evidence type="ECO:0000313" key="6">
    <source>
        <dbReference type="Proteomes" id="UP000194161"/>
    </source>
</evidence>
<dbReference type="EMBL" id="CP021111">
    <property type="protein sequence ID" value="ARP93078.1"/>
    <property type="molecule type" value="Genomic_DNA"/>
</dbReference>
<dbReference type="Gene3D" id="3.40.50.720">
    <property type="entry name" value="NAD(P)-binding Rossmann-like Domain"/>
    <property type="match status" value="1"/>
</dbReference>
<evidence type="ECO:0000256" key="1">
    <source>
        <dbReference type="ARBA" id="ARBA00006484"/>
    </source>
</evidence>
<gene>
    <name evidence="5" type="ORF">CAL15_00980</name>
</gene>
<protein>
    <submittedName>
        <fullName evidence="5">Short-chain dehydrogenase</fullName>
    </submittedName>
</protein>
<dbReference type="PANTHER" id="PTHR42901">
    <property type="entry name" value="ALCOHOL DEHYDROGENASE"/>
    <property type="match status" value="1"/>
</dbReference>
<dbReference type="AlphaFoldDB" id="A0A1W6Z6R9"/>
<sequence>MSLASTQATPLDKNLQGRVAVVTGASSGMGRATAVLLAARGAKVALVARRQTQLEAVAAEIRAAGGEALVLVSDVTDQASMQAAADAVRDAYGDADLLFNNAGLMLPGAIGLQPQREWESQIDLNVTGAMRVIQAFVPQLEAAAAQGRTVDLINTSSIASQYVYGYFAVYSATKAFVSHLVRHLRLELGPKNIRVSVLEPGITETELQGHFTFQGAIDWIANASKSIDFLKAEDIAATVGFIVSQPKHVNLQQVVIMPTKEGI</sequence>
<organism evidence="5 6">
    <name type="scientific">Bordetella genomosp. 13</name>
    <dbReference type="NCBI Taxonomy" id="463040"/>
    <lineage>
        <taxon>Bacteria</taxon>
        <taxon>Pseudomonadati</taxon>
        <taxon>Pseudomonadota</taxon>
        <taxon>Betaproteobacteria</taxon>
        <taxon>Burkholderiales</taxon>
        <taxon>Alcaligenaceae</taxon>
        <taxon>Bordetella</taxon>
    </lineage>
</organism>
<dbReference type="SUPFAM" id="SSF51735">
    <property type="entry name" value="NAD(P)-binding Rossmann-fold domains"/>
    <property type="match status" value="1"/>
</dbReference>
<keyword evidence="6" id="KW-1185">Reference proteome</keyword>
<dbReference type="OrthoDB" id="9810734at2"/>
<keyword evidence="2" id="KW-0560">Oxidoreductase</keyword>
<dbReference type="KEGG" id="bgm:CAL15_00980"/>
<dbReference type="STRING" id="463040.CAL15_00980"/>
<dbReference type="InterPro" id="IPR002347">
    <property type="entry name" value="SDR_fam"/>
</dbReference>
<feature type="domain" description="Ketoreductase" evidence="4">
    <location>
        <begin position="18"/>
        <end position="205"/>
    </location>
</feature>
<dbReference type="InterPro" id="IPR020904">
    <property type="entry name" value="Sc_DH/Rdtase_CS"/>
</dbReference>
<dbReference type="InterPro" id="IPR036291">
    <property type="entry name" value="NAD(P)-bd_dom_sf"/>
</dbReference>
<dbReference type="PROSITE" id="PS00061">
    <property type="entry name" value="ADH_SHORT"/>
    <property type="match status" value="1"/>
</dbReference>
<dbReference type="SMART" id="SM00822">
    <property type="entry name" value="PKS_KR"/>
    <property type="match status" value="1"/>
</dbReference>
<comment type="similarity">
    <text evidence="1 3">Belongs to the short-chain dehydrogenases/reductases (SDR) family.</text>
</comment>
<evidence type="ECO:0000313" key="5">
    <source>
        <dbReference type="EMBL" id="ARP93078.1"/>
    </source>
</evidence>
<evidence type="ECO:0000259" key="4">
    <source>
        <dbReference type="SMART" id="SM00822"/>
    </source>
</evidence>
<dbReference type="PRINTS" id="PR00080">
    <property type="entry name" value="SDRFAMILY"/>
</dbReference>
<dbReference type="FunFam" id="3.40.50.720:FF:000047">
    <property type="entry name" value="NADP-dependent L-serine/L-allo-threonine dehydrogenase"/>
    <property type="match status" value="1"/>
</dbReference>
<dbReference type="InterPro" id="IPR057326">
    <property type="entry name" value="KR_dom"/>
</dbReference>
<dbReference type="Pfam" id="PF00106">
    <property type="entry name" value="adh_short"/>
    <property type="match status" value="1"/>
</dbReference>
<name>A0A1W6Z6R9_9BORD</name>
<accession>A0A1W6Z6R9</accession>
<reference evidence="5 6" key="1">
    <citation type="submission" date="2017-05" db="EMBL/GenBank/DDBJ databases">
        <title>Complete and WGS of Bordetella genogroups.</title>
        <authorList>
            <person name="Spilker T."/>
            <person name="LiPuma J."/>
        </authorList>
    </citation>
    <scope>NUCLEOTIDE SEQUENCE [LARGE SCALE GENOMIC DNA]</scope>
    <source>
        <strain evidence="5 6">AU7206</strain>
    </source>
</reference>
<proteinExistence type="inferred from homology"/>
<dbReference type="GO" id="GO:0016616">
    <property type="term" value="F:oxidoreductase activity, acting on the CH-OH group of donors, NAD or NADP as acceptor"/>
    <property type="evidence" value="ECO:0007669"/>
    <property type="project" value="UniProtKB-ARBA"/>
</dbReference>
<evidence type="ECO:0000256" key="3">
    <source>
        <dbReference type="RuleBase" id="RU000363"/>
    </source>
</evidence>
<dbReference type="PANTHER" id="PTHR42901:SF1">
    <property type="entry name" value="ALCOHOL DEHYDROGENASE"/>
    <property type="match status" value="1"/>
</dbReference>
<evidence type="ECO:0000256" key="2">
    <source>
        <dbReference type="ARBA" id="ARBA00023002"/>
    </source>
</evidence>
<dbReference type="Proteomes" id="UP000194161">
    <property type="component" value="Chromosome"/>
</dbReference>